<dbReference type="PROSITE" id="PS00329">
    <property type="entry name" value="HSP70_2"/>
    <property type="match status" value="1"/>
</dbReference>
<dbReference type="FunFam" id="3.30.420.40:FF:000004">
    <property type="entry name" value="Molecular chaperone DnaK"/>
    <property type="match status" value="1"/>
</dbReference>
<dbReference type="GO" id="GO:0140662">
    <property type="term" value="F:ATP-dependent protein folding chaperone"/>
    <property type="evidence" value="ECO:0007669"/>
    <property type="project" value="InterPro"/>
</dbReference>
<proteinExistence type="inferred from homology"/>
<dbReference type="Pfam" id="PF00012">
    <property type="entry name" value="HSP70"/>
    <property type="match status" value="1"/>
</dbReference>
<dbReference type="PANTHER" id="PTHR19375">
    <property type="entry name" value="HEAT SHOCK PROTEIN 70KDA"/>
    <property type="match status" value="1"/>
</dbReference>
<dbReference type="FunFam" id="1.20.1270.10:FF:000036">
    <property type="entry name" value="Chaperone protein DnaK"/>
    <property type="match status" value="1"/>
</dbReference>
<dbReference type="FunFam" id="3.90.640.10:FF:000003">
    <property type="entry name" value="Molecular chaperone DnaK"/>
    <property type="match status" value="1"/>
</dbReference>
<keyword evidence="1 3" id="KW-0547">Nucleotide-binding</keyword>
<dbReference type="PROSITE" id="PS00297">
    <property type="entry name" value="HSP70_1"/>
    <property type="match status" value="1"/>
</dbReference>
<dbReference type="EMBL" id="CAJJDN010000096">
    <property type="protein sequence ID" value="CAD8110605.1"/>
    <property type="molecule type" value="Genomic_DNA"/>
</dbReference>
<keyword evidence="2 3" id="KW-0067">ATP-binding</keyword>
<evidence type="ECO:0000313" key="6">
    <source>
        <dbReference type="Proteomes" id="UP000692954"/>
    </source>
</evidence>
<dbReference type="NCBIfam" id="TIGR02350">
    <property type="entry name" value="prok_dnaK"/>
    <property type="match status" value="1"/>
</dbReference>
<dbReference type="GO" id="GO:0051082">
    <property type="term" value="F:unfolded protein binding"/>
    <property type="evidence" value="ECO:0007669"/>
    <property type="project" value="InterPro"/>
</dbReference>
<dbReference type="AlphaFoldDB" id="A0A8S1Q680"/>
<gene>
    <name evidence="5" type="ORF">PSON_ATCC_30995.1.T0960080</name>
</gene>
<evidence type="ECO:0000256" key="4">
    <source>
        <dbReference type="SAM" id="MobiDB-lite"/>
    </source>
</evidence>
<dbReference type="Proteomes" id="UP000692954">
    <property type="component" value="Unassembled WGS sequence"/>
</dbReference>
<organism evidence="5 6">
    <name type="scientific">Paramecium sonneborni</name>
    <dbReference type="NCBI Taxonomy" id="65129"/>
    <lineage>
        <taxon>Eukaryota</taxon>
        <taxon>Sar</taxon>
        <taxon>Alveolata</taxon>
        <taxon>Ciliophora</taxon>
        <taxon>Intramacronucleata</taxon>
        <taxon>Oligohymenophorea</taxon>
        <taxon>Peniculida</taxon>
        <taxon>Parameciidae</taxon>
        <taxon>Paramecium</taxon>
    </lineage>
</organism>
<evidence type="ECO:0000256" key="3">
    <source>
        <dbReference type="RuleBase" id="RU003322"/>
    </source>
</evidence>
<name>A0A8S1Q680_9CILI</name>
<dbReference type="FunFam" id="2.60.34.10:FF:000014">
    <property type="entry name" value="Chaperone protein DnaK HSP70"/>
    <property type="match status" value="1"/>
</dbReference>
<comment type="similarity">
    <text evidence="3">Belongs to the heat shock protein 70 family.</text>
</comment>
<dbReference type="HAMAP" id="MF_00332">
    <property type="entry name" value="DnaK"/>
    <property type="match status" value="1"/>
</dbReference>
<dbReference type="OrthoDB" id="2401965at2759"/>
<evidence type="ECO:0000313" key="5">
    <source>
        <dbReference type="EMBL" id="CAD8110605.1"/>
    </source>
</evidence>
<keyword evidence="6" id="KW-1185">Reference proteome</keyword>
<feature type="region of interest" description="Disordered" evidence="4">
    <location>
        <begin position="627"/>
        <end position="669"/>
    </location>
</feature>
<feature type="compositionally biased region" description="Low complexity" evidence="4">
    <location>
        <begin position="636"/>
        <end position="661"/>
    </location>
</feature>
<protein>
    <recommendedName>
        <fullName evidence="7">Heat shock protein 70</fullName>
    </recommendedName>
</protein>
<reference evidence="5" key="1">
    <citation type="submission" date="2021-01" db="EMBL/GenBank/DDBJ databases">
        <authorList>
            <consortium name="Genoscope - CEA"/>
            <person name="William W."/>
        </authorList>
    </citation>
    <scope>NUCLEOTIDE SEQUENCE</scope>
</reference>
<dbReference type="GO" id="GO:0005524">
    <property type="term" value="F:ATP binding"/>
    <property type="evidence" value="ECO:0007669"/>
    <property type="project" value="UniProtKB-KW"/>
</dbReference>
<dbReference type="InterPro" id="IPR012725">
    <property type="entry name" value="Chaperone_DnaK"/>
</dbReference>
<dbReference type="InterPro" id="IPR018181">
    <property type="entry name" value="Heat_shock_70_CS"/>
</dbReference>
<evidence type="ECO:0000256" key="2">
    <source>
        <dbReference type="ARBA" id="ARBA00022840"/>
    </source>
</evidence>
<dbReference type="InterPro" id="IPR013126">
    <property type="entry name" value="Hsp_70_fam"/>
</dbReference>
<evidence type="ECO:0008006" key="7">
    <source>
        <dbReference type="Google" id="ProtNLM"/>
    </source>
</evidence>
<sequence length="669" mass="72649">MLSKLLRSTQKLNKVNVNGFSSKVMKGEYVIGIDLGTTNSCVSIMESGTPKVIENAEGMRTTPSVVAFTADGQRIVGAPAKRQAVTNPENTVYATKRLIGRRYDDPNVQKDIKHLSYSVVRAQNGDAWVSLKSGQTYSPSQIGAFVLIKMKETADAYIGKPQSKAVVTVPAYFNDSQRQATKDAGKIAGLDVLRIINEPTAAALAFGLEKKDNKIIAVYDLGGGTFDISILEINAGVFEVKATNGDTSCGGEDVDSILSNWISQEFKAQSGVDISKDKMAVQRVREAAEKAKIELSSTTQTDINLPYLTADASGPKHCNLKLTRAKLESLTEDFLKKTIKPTENCIKDSGVDKSKIDEVILVGGMSRMPKVQKLVQDLFNKPPNKSVNPDEAVSIGAAIQGGVLKGDVKELLLLDVTPLSLGIETLGGVFTKMIPRNTTIPTKKSQTYSTASDNQTVVSIRVFQGEREMAADNKLLGQFDLSGIPPAPRGVPQIDVTFDIDANGIVHVSAKDKATNKDHSITIQSSGGLSEAEIQDMINKAEKYKDEDKKRRELVDLKNEADGAIFNTEKSLNEHKAKLQPNEVQEIESAIQNLRVLLTENLTANDVQRLKDAVENVKNSAMKIGQAMYRNTGGASEQQQQQSSEQSGEQSGEQQQQQEGGDNNNNKQN</sequence>
<evidence type="ECO:0000256" key="1">
    <source>
        <dbReference type="ARBA" id="ARBA00022741"/>
    </source>
</evidence>
<dbReference type="PROSITE" id="PS01036">
    <property type="entry name" value="HSP70_3"/>
    <property type="match status" value="1"/>
</dbReference>
<accession>A0A8S1Q680</accession>
<dbReference type="CDD" id="cd11733">
    <property type="entry name" value="ASKHA_NBD_HSP70_HSPA9"/>
    <property type="match status" value="1"/>
</dbReference>
<dbReference type="NCBIfam" id="NF001413">
    <property type="entry name" value="PRK00290.1"/>
    <property type="match status" value="1"/>
</dbReference>
<comment type="caution">
    <text evidence="5">The sequence shown here is derived from an EMBL/GenBank/DDBJ whole genome shotgun (WGS) entry which is preliminary data.</text>
</comment>